<gene>
    <name evidence="3" type="primary">ABSGL_03438.1 scaffold 4609</name>
</gene>
<feature type="compositionally biased region" description="Low complexity" evidence="1">
    <location>
        <begin position="84"/>
        <end position="108"/>
    </location>
</feature>
<evidence type="ECO:0000313" key="4">
    <source>
        <dbReference type="Proteomes" id="UP000078561"/>
    </source>
</evidence>
<keyword evidence="2" id="KW-0732">Signal</keyword>
<dbReference type="Proteomes" id="UP000078561">
    <property type="component" value="Unassembled WGS sequence"/>
</dbReference>
<feature type="region of interest" description="Disordered" evidence="1">
    <location>
        <begin position="176"/>
        <end position="196"/>
    </location>
</feature>
<organism evidence="3">
    <name type="scientific">Absidia glauca</name>
    <name type="common">Pin mould</name>
    <dbReference type="NCBI Taxonomy" id="4829"/>
    <lineage>
        <taxon>Eukaryota</taxon>
        <taxon>Fungi</taxon>
        <taxon>Fungi incertae sedis</taxon>
        <taxon>Mucoromycota</taxon>
        <taxon>Mucoromycotina</taxon>
        <taxon>Mucoromycetes</taxon>
        <taxon>Mucorales</taxon>
        <taxon>Cunninghamellaceae</taxon>
        <taxon>Absidia</taxon>
    </lineage>
</organism>
<keyword evidence="4" id="KW-1185">Reference proteome</keyword>
<proteinExistence type="predicted"/>
<name>A0A168M3Z9_ABSGL</name>
<feature type="signal peptide" evidence="2">
    <location>
        <begin position="1"/>
        <end position="20"/>
    </location>
</feature>
<accession>A0A168M3Z9</accession>
<evidence type="ECO:0000313" key="3">
    <source>
        <dbReference type="EMBL" id="SAL97911.1"/>
    </source>
</evidence>
<dbReference type="InParanoid" id="A0A168M3Z9"/>
<protein>
    <submittedName>
        <fullName evidence="3">Uncharacterized protein</fullName>
    </submittedName>
</protein>
<feature type="region of interest" description="Disordered" evidence="1">
    <location>
        <begin position="79"/>
        <end position="108"/>
    </location>
</feature>
<dbReference type="OrthoDB" id="2279179at2759"/>
<reference evidence="3" key="1">
    <citation type="submission" date="2016-04" db="EMBL/GenBank/DDBJ databases">
        <authorList>
            <person name="Evans L.H."/>
            <person name="Alamgir A."/>
            <person name="Owens N."/>
            <person name="Weber N.D."/>
            <person name="Virtaneva K."/>
            <person name="Barbian K."/>
            <person name="Babar A."/>
            <person name="Rosenke K."/>
        </authorList>
    </citation>
    <scope>NUCLEOTIDE SEQUENCE [LARGE SCALE GENOMIC DNA]</scope>
    <source>
        <strain evidence="3">CBS 101.48</strain>
    </source>
</reference>
<dbReference type="EMBL" id="LT552047">
    <property type="protein sequence ID" value="SAL97911.1"/>
    <property type="molecule type" value="Genomic_DNA"/>
</dbReference>
<dbReference type="OMA" id="TYFEHSI"/>
<evidence type="ECO:0000256" key="1">
    <source>
        <dbReference type="SAM" id="MobiDB-lite"/>
    </source>
</evidence>
<dbReference type="AlphaFoldDB" id="A0A168M3Z9"/>
<feature type="chain" id="PRO_5007898863" evidence="2">
    <location>
        <begin position="21"/>
        <end position="226"/>
    </location>
</feature>
<sequence length="226" mass="23594">MKLPLILLSLAMLVHQQVMGQMVEAATHNFNVTSPVNNGPYVAGQILPCTYRLFSNVDTSGLDLLISLQALGGFTPSLPPPLPTATSSTNTTNTNSSGSSSIPTESTNGTYIISDKADVSRTDAFFKQEGNLTYFEHSINFNIPTTAKAGNYKVVFTERTTNANMVIPIEIRPAAPTPSHASGASPSGLGPNHSPGSIFTGTAAPAAPASSSPLLLLLLVLVLALL</sequence>
<evidence type="ECO:0000256" key="2">
    <source>
        <dbReference type="SAM" id="SignalP"/>
    </source>
</evidence>